<evidence type="ECO:0000256" key="2">
    <source>
        <dbReference type="ARBA" id="ARBA00023125"/>
    </source>
</evidence>
<accession>A0A1N6G3G2</accession>
<organism evidence="5 6">
    <name type="scientific">Chitinophaga niabensis</name>
    <dbReference type="NCBI Taxonomy" id="536979"/>
    <lineage>
        <taxon>Bacteria</taxon>
        <taxon>Pseudomonadati</taxon>
        <taxon>Bacteroidota</taxon>
        <taxon>Chitinophagia</taxon>
        <taxon>Chitinophagales</taxon>
        <taxon>Chitinophagaceae</taxon>
        <taxon>Chitinophaga</taxon>
    </lineage>
</organism>
<dbReference type="PANTHER" id="PTHR43280">
    <property type="entry name" value="ARAC-FAMILY TRANSCRIPTIONAL REGULATOR"/>
    <property type="match status" value="1"/>
</dbReference>
<evidence type="ECO:0000259" key="4">
    <source>
        <dbReference type="PROSITE" id="PS01124"/>
    </source>
</evidence>
<dbReference type="InterPro" id="IPR037923">
    <property type="entry name" value="HTH-like"/>
</dbReference>
<dbReference type="AlphaFoldDB" id="A0A1N6G3G2"/>
<dbReference type="PRINTS" id="PR00032">
    <property type="entry name" value="HTHARAC"/>
</dbReference>
<dbReference type="InterPro" id="IPR020449">
    <property type="entry name" value="Tscrpt_reg_AraC-type_HTH"/>
</dbReference>
<dbReference type="Pfam" id="PF12833">
    <property type="entry name" value="HTH_18"/>
    <property type="match status" value="1"/>
</dbReference>
<dbReference type="SMART" id="SM00342">
    <property type="entry name" value="HTH_ARAC"/>
    <property type="match status" value="1"/>
</dbReference>
<protein>
    <submittedName>
        <fullName evidence="5">AraC-like ligand binding domain-containing protein</fullName>
    </submittedName>
</protein>
<dbReference type="InterPro" id="IPR009057">
    <property type="entry name" value="Homeodomain-like_sf"/>
</dbReference>
<dbReference type="Proteomes" id="UP000185003">
    <property type="component" value="Unassembled WGS sequence"/>
</dbReference>
<dbReference type="InterPro" id="IPR018060">
    <property type="entry name" value="HTH_AraC"/>
</dbReference>
<dbReference type="CDD" id="cd06986">
    <property type="entry name" value="cupin_MmsR-like_N"/>
    <property type="match status" value="1"/>
</dbReference>
<dbReference type="Pfam" id="PF02311">
    <property type="entry name" value="AraC_binding"/>
    <property type="match status" value="1"/>
</dbReference>
<dbReference type="GO" id="GO:0003700">
    <property type="term" value="F:DNA-binding transcription factor activity"/>
    <property type="evidence" value="ECO:0007669"/>
    <property type="project" value="InterPro"/>
</dbReference>
<gene>
    <name evidence="5" type="ORF">SAMN04488055_2556</name>
</gene>
<dbReference type="EMBL" id="FSRA01000001">
    <property type="protein sequence ID" value="SIO02040.1"/>
    <property type="molecule type" value="Genomic_DNA"/>
</dbReference>
<dbReference type="PROSITE" id="PS01124">
    <property type="entry name" value="HTH_ARAC_FAMILY_2"/>
    <property type="match status" value="1"/>
</dbReference>
<proteinExistence type="predicted"/>
<keyword evidence="3" id="KW-0804">Transcription</keyword>
<keyword evidence="6" id="KW-1185">Reference proteome</keyword>
<dbReference type="STRING" id="536979.SAMN04488055_2556"/>
<sequence>MKQCTIKASRLRHTTRLNRQTGLFMNTSIQKRKDGFEGQKLISLPDIIHKNNTPVTQIYITHIGYFPKAAYHYRERRKGCADNILIYCLRGKGWYIIGNKRYNVGPGQFIQIPATSQYMRYGADVDDPWTIYWVHYSGKDMHTFNAALKITEKDGPRNITYNEKSIKIWEHMYQSLEMGYSKDNLTNANFCLPYFLATFLYPEKHEEQQSGKEPDLVTETILFMRNNLDLKVTVEDLAARHKLSTSHFSNLFKKATGMSPIDYLIHLKLQKACQLLYDATIKIKDIAKAIGYDDPYYFSRLFKKLMEMSPEQYRVLRKKKA</sequence>
<evidence type="ECO:0000313" key="5">
    <source>
        <dbReference type="EMBL" id="SIO02040.1"/>
    </source>
</evidence>
<dbReference type="PANTHER" id="PTHR43280:SF30">
    <property type="entry name" value="MMSAB OPERON REGULATORY PROTEIN"/>
    <property type="match status" value="1"/>
</dbReference>
<name>A0A1N6G3G2_9BACT</name>
<keyword evidence="1" id="KW-0805">Transcription regulation</keyword>
<dbReference type="Gene3D" id="1.10.10.60">
    <property type="entry name" value="Homeodomain-like"/>
    <property type="match status" value="2"/>
</dbReference>
<reference evidence="6" key="1">
    <citation type="submission" date="2016-11" db="EMBL/GenBank/DDBJ databases">
        <authorList>
            <person name="Varghese N."/>
            <person name="Submissions S."/>
        </authorList>
    </citation>
    <scope>NUCLEOTIDE SEQUENCE [LARGE SCALE GENOMIC DNA]</scope>
    <source>
        <strain evidence="6">DSM 24787</strain>
    </source>
</reference>
<evidence type="ECO:0000313" key="6">
    <source>
        <dbReference type="Proteomes" id="UP000185003"/>
    </source>
</evidence>
<dbReference type="SUPFAM" id="SSF46689">
    <property type="entry name" value="Homeodomain-like"/>
    <property type="match status" value="2"/>
</dbReference>
<evidence type="ECO:0000256" key="3">
    <source>
        <dbReference type="ARBA" id="ARBA00023163"/>
    </source>
</evidence>
<evidence type="ECO:0000256" key="1">
    <source>
        <dbReference type="ARBA" id="ARBA00023015"/>
    </source>
</evidence>
<feature type="domain" description="HTH araC/xylS-type" evidence="4">
    <location>
        <begin position="218"/>
        <end position="316"/>
    </location>
</feature>
<keyword evidence="2" id="KW-0238">DNA-binding</keyword>
<dbReference type="SUPFAM" id="SSF51215">
    <property type="entry name" value="Regulatory protein AraC"/>
    <property type="match status" value="1"/>
</dbReference>
<dbReference type="GO" id="GO:0043565">
    <property type="term" value="F:sequence-specific DNA binding"/>
    <property type="evidence" value="ECO:0007669"/>
    <property type="project" value="InterPro"/>
</dbReference>
<dbReference type="InterPro" id="IPR003313">
    <property type="entry name" value="AraC-bd"/>
</dbReference>
<dbReference type="Gene3D" id="2.60.120.280">
    <property type="entry name" value="Regulatory protein AraC"/>
    <property type="match status" value="1"/>
</dbReference>